<evidence type="ECO:0000313" key="7">
    <source>
        <dbReference type="Proteomes" id="UP000030853"/>
    </source>
</evidence>
<keyword evidence="3" id="KW-0809">Transit peptide</keyword>
<dbReference type="InterPro" id="IPR013154">
    <property type="entry name" value="ADH-like_N"/>
</dbReference>
<sequence>MPPLPERNLALWYRQFGDPAQVLTLESSPLSPLAEGMLRVQMHFAPVNASDLIPITGAYRHRVAPPLVAGYEGVGTVFEASSEMQHLLGQRVLPLRGAGCWQRYVDIDARLAIAVPNDIPHQLAARAYINPLAALLMLQQWPVTGKNVLITAGGSTCAQLLAQWALRQGANQVVVVFRAAEHAVRLQAMGMTPIQESARDALKAVSAVTDVVFDAVGGDVGQLIWQQLNENAQFVAYGVLSGKPVQVKAARPALHWFHVRHTLGEIGMTQWQHLFAQLWPLLRNSDCGEVEIFPLTEWRAAIDCYHQSGRARKPLLCFDESI</sequence>
<dbReference type="SUPFAM" id="SSF51735">
    <property type="entry name" value="NAD(P)-binding Rossmann-fold domains"/>
    <property type="match status" value="1"/>
</dbReference>
<dbReference type="SUPFAM" id="SSF50129">
    <property type="entry name" value="GroES-like"/>
    <property type="match status" value="1"/>
</dbReference>
<evidence type="ECO:0000256" key="4">
    <source>
        <dbReference type="ARBA" id="ARBA00023002"/>
    </source>
</evidence>
<dbReference type="PANTHER" id="PTHR43981">
    <property type="entry name" value="ENOYL-[ACYL-CARRIER-PROTEIN] REDUCTASE, MITOCHONDRIAL"/>
    <property type="match status" value="1"/>
</dbReference>
<evidence type="ECO:0000256" key="1">
    <source>
        <dbReference type="ARBA" id="ARBA00010371"/>
    </source>
</evidence>
<feature type="domain" description="Alcohol dehydrogenase-like N-terminal" evidence="5">
    <location>
        <begin position="36"/>
        <end position="116"/>
    </location>
</feature>
<evidence type="ECO:0000256" key="2">
    <source>
        <dbReference type="ARBA" id="ARBA00022857"/>
    </source>
</evidence>
<dbReference type="InterPro" id="IPR051034">
    <property type="entry name" value="Mito_Enoyl-ACP_Reductase"/>
</dbReference>
<proteinExistence type="inferred from homology"/>
<dbReference type="AlphaFoldDB" id="A0A0B1R0X3"/>
<dbReference type="InterPro" id="IPR036291">
    <property type="entry name" value="NAD(P)-bd_dom_sf"/>
</dbReference>
<dbReference type="CDD" id="cd05282">
    <property type="entry name" value="ETR_like"/>
    <property type="match status" value="1"/>
</dbReference>
<dbReference type="InterPro" id="IPR011032">
    <property type="entry name" value="GroES-like_sf"/>
</dbReference>
<dbReference type="EMBL" id="JTJJ01000141">
    <property type="protein sequence ID" value="KHJ65321.1"/>
    <property type="molecule type" value="Genomic_DNA"/>
</dbReference>
<protein>
    <submittedName>
        <fullName evidence="6">Alcohol dehydrogenase</fullName>
    </submittedName>
</protein>
<keyword evidence="2" id="KW-0521">NADP</keyword>
<reference evidence="6 7" key="1">
    <citation type="submission" date="2014-11" db="EMBL/GenBank/DDBJ databases">
        <title>Genome sequencing of Pantoea rodasii ND03.</title>
        <authorList>
            <person name="Muhamad Yunos N.Y."/>
            <person name="Chan K.-G."/>
        </authorList>
    </citation>
    <scope>NUCLEOTIDE SEQUENCE [LARGE SCALE GENOMIC DNA]</scope>
    <source>
        <strain evidence="6 7">ND03</strain>
    </source>
</reference>
<organism evidence="6 7">
    <name type="scientific">Pantoea rodasii</name>
    <dbReference type="NCBI Taxonomy" id="1076549"/>
    <lineage>
        <taxon>Bacteria</taxon>
        <taxon>Pseudomonadati</taxon>
        <taxon>Pseudomonadota</taxon>
        <taxon>Gammaproteobacteria</taxon>
        <taxon>Enterobacterales</taxon>
        <taxon>Erwiniaceae</taxon>
        <taxon>Pantoea</taxon>
    </lineage>
</organism>
<dbReference type="Proteomes" id="UP000030853">
    <property type="component" value="Unassembled WGS sequence"/>
</dbReference>
<evidence type="ECO:0000256" key="3">
    <source>
        <dbReference type="ARBA" id="ARBA00022946"/>
    </source>
</evidence>
<keyword evidence="4" id="KW-0560">Oxidoreductase</keyword>
<evidence type="ECO:0000313" key="6">
    <source>
        <dbReference type="EMBL" id="KHJ65321.1"/>
    </source>
</evidence>
<comment type="similarity">
    <text evidence="1">Belongs to the zinc-containing alcohol dehydrogenase family. Quinone oxidoreductase subfamily.</text>
</comment>
<dbReference type="Gene3D" id="3.40.50.720">
    <property type="entry name" value="NAD(P)-binding Rossmann-like Domain"/>
    <property type="match status" value="1"/>
</dbReference>
<dbReference type="GO" id="GO:0006631">
    <property type="term" value="P:fatty acid metabolic process"/>
    <property type="evidence" value="ECO:0007669"/>
    <property type="project" value="TreeGrafter"/>
</dbReference>
<dbReference type="GO" id="GO:0016491">
    <property type="term" value="F:oxidoreductase activity"/>
    <property type="evidence" value="ECO:0007669"/>
    <property type="project" value="UniProtKB-KW"/>
</dbReference>
<dbReference type="PANTHER" id="PTHR43981:SF2">
    <property type="entry name" value="ENOYL-[ACYL-CARRIER-PROTEIN] REDUCTASE, MITOCHONDRIAL"/>
    <property type="match status" value="1"/>
</dbReference>
<dbReference type="Pfam" id="PF08240">
    <property type="entry name" value="ADH_N"/>
    <property type="match status" value="1"/>
</dbReference>
<evidence type="ECO:0000259" key="5">
    <source>
        <dbReference type="Pfam" id="PF08240"/>
    </source>
</evidence>
<comment type="caution">
    <text evidence="6">The sequence shown here is derived from an EMBL/GenBank/DDBJ whole genome shotgun (WGS) entry which is preliminary data.</text>
</comment>
<gene>
    <name evidence="6" type="ORF">QU24_25190</name>
</gene>
<accession>A0A0B1R0X3</accession>
<dbReference type="Gene3D" id="3.90.180.10">
    <property type="entry name" value="Medium-chain alcohol dehydrogenases, catalytic domain"/>
    <property type="match status" value="1"/>
</dbReference>
<name>A0A0B1R0X3_9GAMM</name>